<dbReference type="eggNOG" id="COG3751">
    <property type="taxonomic scope" value="Bacteria"/>
</dbReference>
<gene>
    <name evidence="1" type="ordered locus">Hoch_0807</name>
</gene>
<dbReference type="STRING" id="502025.Hoch_0807"/>
<organism evidence="1 2">
    <name type="scientific">Haliangium ochraceum (strain DSM 14365 / JCM 11303 / SMP-2)</name>
    <dbReference type="NCBI Taxonomy" id="502025"/>
    <lineage>
        <taxon>Bacteria</taxon>
        <taxon>Pseudomonadati</taxon>
        <taxon>Myxococcota</taxon>
        <taxon>Polyangia</taxon>
        <taxon>Haliangiales</taxon>
        <taxon>Kofleriaceae</taxon>
        <taxon>Haliangium</taxon>
    </lineage>
</organism>
<evidence type="ECO:0000313" key="1">
    <source>
        <dbReference type="EMBL" id="ACY13423.1"/>
    </source>
</evidence>
<accession>D0LP58</accession>
<dbReference type="AlphaFoldDB" id="D0LP58"/>
<sequence>MFRFSLNDYIGVLANDLPDMLVSPASRDKMVEIGNYLPGSMTRFFGFECRLDDLQGNADVLVCVSPYDQERSILADRCPSIHLPAKLWDEPVWRRVRAFAEAWNDAQHTLHDEVLNVWLEFDLHTHEQPWRAPSVFFGARADDKHAQEWMGTTALPLLRPSGLGAALQTSLSRCIEALPASAYVFQTGLMLSREDSPVRICIKDLPSDATVSYLQRVGWDGDFSGLERILAPLRGLVDRIDLDLDLLDGVGPKVGLECSFAGKPLPEKEPRWGRFIEHLVEQGLCEAALAQPILSYPRIYSEAAPKQHWPSALRSLSALLGSQFLSTIVCNLHHVKISYHSQAGAQAKLYLSVKHLMLPKSRIPRSAGEDAS</sequence>
<dbReference type="OrthoDB" id="943699at2"/>
<dbReference type="Proteomes" id="UP000001880">
    <property type="component" value="Chromosome"/>
</dbReference>
<protein>
    <submittedName>
        <fullName evidence="1">Uncharacterized protein</fullName>
    </submittedName>
</protein>
<reference evidence="1 2" key="1">
    <citation type="journal article" date="2010" name="Stand. Genomic Sci.">
        <title>Complete genome sequence of Haliangium ochraceum type strain (SMP-2).</title>
        <authorList>
            <consortium name="US DOE Joint Genome Institute (JGI-PGF)"/>
            <person name="Ivanova N."/>
            <person name="Daum C."/>
            <person name="Lang E."/>
            <person name="Abt B."/>
            <person name="Kopitz M."/>
            <person name="Saunders E."/>
            <person name="Lapidus A."/>
            <person name="Lucas S."/>
            <person name="Glavina Del Rio T."/>
            <person name="Nolan M."/>
            <person name="Tice H."/>
            <person name="Copeland A."/>
            <person name="Cheng J.F."/>
            <person name="Chen F."/>
            <person name="Bruce D."/>
            <person name="Goodwin L."/>
            <person name="Pitluck S."/>
            <person name="Mavromatis K."/>
            <person name="Pati A."/>
            <person name="Mikhailova N."/>
            <person name="Chen A."/>
            <person name="Palaniappan K."/>
            <person name="Land M."/>
            <person name="Hauser L."/>
            <person name="Chang Y.J."/>
            <person name="Jeffries C.D."/>
            <person name="Detter J.C."/>
            <person name="Brettin T."/>
            <person name="Rohde M."/>
            <person name="Goker M."/>
            <person name="Bristow J."/>
            <person name="Markowitz V."/>
            <person name="Eisen J.A."/>
            <person name="Hugenholtz P."/>
            <person name="Kyrpides N.C."/>
            <person name="Klenk H.P."/>
        </authorList>
    </citation>
    <scope>NUCLEOTIDE SEQUENCE [LARGE SCALE GENOMIC DNA]</scope>
    <source>
        <strain evidence="2">DSM 14365 / CIP 107738 / JCM 11303 / AJ 13395 / SMP-2</strain>
    </source>
</reference>
<keyword evidence="2" id="KW-1185">Reference proteome</keyword>
<name>D0LP58_HALO1</name>
<dbReference type="RefSeq" id="WP_012826046.1">
    <property type="nucleotide sequence ID" value="NC_013440.1"/>
</dbReference>
<dbReference type="KEGG" id="hoh:Hoch_0807"/>
<proteinExistence type="predicted"/>
<evidence type="ECO:0000313" key="2">
    <source>
        <dbReference type="Proteomes" id="UP000001880"/>
    </source>
</evidence>
<dbReference type="EMBL" id="CP001804">
    <property type="protein sequence ID" value="ACY13423.1"/>
    <property type="molecule type" value="Genomic_DNA"/>
</dbReference>
<dbReference type="HOGENOM" id="CLU_055262_0_0_7"/>